<feature type="compositionally biased region" description="Basic residues" evidence="1">
    <location>
        <begin position="1"/>
        <end position="13"/>
    </location>
</feature>
<gene>
    <name evidence="2" type="ORF">LCGC14_0754230</name>
</gene>
<proteinExistence type="predicted"/>
<name>A0A0F9TA32_9ZZZZ</name>
<feature type="region of interest" description="Disordered" evidence="1">
    <location>
        <begin position="1"/>
        <end position="31"/>
    </location>
</feature>
<evidence type="ECO:0000256" key="1">
    <source>
        <dbReference type="SAM" id="MobiDB-lite"/>
    </source>
</evidence>
<organism evidence="2">
    <name type="scientific">marine sediment metagenome</name>
    <dbReference type="NCBI Taxonomy" id="412755"/>
    <lineage>
        <taxon>unclassified sequences</taxon>
        <taxon>metagenomes</taxon>
        <taxon>ecological metagenomes</taxon>
    </lineage>
</organism>
<accession>A0A0F9TA32</accession>
<comment type="caution">
    <text evidence="2">The sequence shown here is derived from an EMBL/GenBank/DDBJ whole genome shotgun (WGS) entry which is preliminary data.</text>
</comment>
<protein>
    <submittedName>
        <fullName evidence="2">Uncharacterized protein</fullName>
    </submittedName>
</protein>
<dbReference type="EMBL" id="LAZR01001836">
    <property type="protein sequence ID" value="KKN38348.1"/>
    <property type="molecule type" value="Genomic_DNA"/>
</dbReference>
<reference evidence="2" key="1">
    <citation type="journal article" date="2015" name="Nature">
        <title>Complex archaea that bridge the gap between prokaryotes and eukaryotes.</title>
        <authorList>
            <person name="Spang A."/>
            <person name="Saw J.H."/>
            <person name="Jorgensen S.L."/>
            <person name="Zaremba-Niedzwiedzka K."/>
            <person name="Martijn J."/>
            <person name="Lind A.E."/>
            <person name="van Eijk R."/>
            <person name="Schleper C."/>
            <person name="Guy L."/>
            <person name="Ettema T.J."/>
        </authorList>
    </citation>
    <scope>NUCLEOTIDE SEQUENCE</scope>
</reference>
<dbReference type="AlphaFoldDB" id="A0A0F9TA32"/>
<sequence length="291" mass="32638">MTTQAKKSKRTRPSPRTINGDAAAPDESRMEKALISPQLAEEWLNRNTQNRPCASPDVKRISREIELGHWKINGETIKFDKNNVLRDGQTRLKSIVATKTAVWCWVAFDLDLGMEVFETIDQGRLRSLGHLLSIRGYKNYNHLAGATRLVYALDTELVAEPGGFKSAVGLSIVEERPQLVDSLERVYAAGISDAYSIGAAAALHHMMQKRDHELADSYWDMLATGVIKQRCSPAKSVRDTLLSNKNAAADKQLKPTHLQAIAIKGWNLTRGGKTCKYVRWHPEREAFPEIY</sequence>
<evidence type="ECO:0000313" key="2">
    <source>
        <dbReference type="EMBL" id="KKN38348.1"/>
    </source>
</evidence>